<reference evidence="2" key="1">
    <citation type="submission" date="2015-03" db="EMBL/GenBank/DDBJ databases">
        <authorList>
            <consortium name="Pathogen Informatics"/>
            <person name="Murphy D."/>
        </authorList>
    </citation>
    <scope>NUCLEOTIDE SEQUENCE [LARGE SCALE GENOMIC DNA]</scope>
    <source>
        <strain evidence="2">IP6945</strain>
    </source>
</reference>
<accession>A0A0T9PSB3</accession>
<gene>
    <name evidence="1" type="ORF">ERS008472_02347</name>
</gene>
<dbReference type="EMBL" id="CQAW01000010">
    <property type="protein sequence ID" value="CNH79546.1"/>
    <property type="molecule type" value="Genomic_DNA"/>
</dbReference>
<dbReference type="Proteomes" id="UP000041882">
    <property type="component" value="Unassembled WGS sequence"/>
</dbReference>
<dbReference type="RefSeq" id="WP_080983604.1">
    <property type="nucleotide sequence ID" value="NZ_CABHXQ010000036.1"/>
</dbReference>
<protein>
    <submittedName>
        <fullName evidence="1">Uncharacterized protein</fullName>
    </submittedName>
</protein>
<evidence type="ECO:0000313" key="2">
    <source>
        <dbReference type="Proteomes" id="UP000041882"/>
    </source>
</evidence>
<evidence type="ECO:0000313" key="1">
    <source>
        <dbReference type="EMBL" id="CNH79546.1"/>
    </source>
</evidence>
<proteinExistence type="predicted"/>
<dbReference type="AlphaFoldDB" id="A0A0T9PSB3"/>
<organism evidence="1 2">
    <name type="scientific">Yersinia thracica</name>
    <dbReference type="NCBI Taxonomy" id="2890319"/>
    <lineage>
        <taxon>Bacteria</taxon>
        <taxon>Pseudomonadati</taxon>
        <taxon>Pseudomonadota</taxon>
        <taxon>Gammaproteobacteria</taxon>
        <taxon>Enterobacterales</taxon>
        <taxon>Yersiniaceae</taxon>
        <taxon>Yersinia</taxon>
    </lineage>
</organism>
<sequence>MSHINLITTCTNGKHGHSCNSLNLSDYSAGKTSANVLIHSWCNASKEALARSAFISVEDLYKGGHWATAQTINKDYPIDLWVLSAGFGLLHNMDKVIPYRATFSTGYAESIPLFSNDYPAKSFHRTWWKEITERSPLKSEHATSITMLMKERPKEYFIICGSPDYINAIELDIINGLEYLYVPKKQFLIITSKKINNRLDDYLLKSDARIAEFLKCNMLMLNISLAKYVINHFNSNRNEDLSILAQEMSKQFYTLPERTVIKGIKRNPEEVEKYILTLLQQQPEMSASKALRTFRDSGNSFEEKRFRVLFQSVSARNV</sequence>
<keyword evidence="2" id="KW-1185">Reference proteome</keyword>
<name>A0A0T9PSB3_9GAMM</name>